<evidence type="ECO:0000313" key="1">
    <source>
        <dbReference type="EMBL" id="QJA51562.1"/>
    </source>
</evidence>
<reference evidence="1" key="1">
    <citation type="submission" date="2020-03" db="EMBL/GenBank/DDBJ databases">
        <title>The deep terrestrial virosphere.</title>
        <authorList>
            <person name="Holmfeldt K."/>
            <person name="Nilsson E."/>
            <person name="Simone D."/>
            <person name="Lopez-Fernandez M."/>
            <person name="Wu X."/>
            <person name="de Brujin I."/>
            <person name="Lundin D."/>
            <person name="Andersson A."/>
            <person name="Bertilsson S."/>
            <person name="Dopson M."/>
        </authorList>
    </citation>
    <scope>NUCLEOTIDE SEQUENCE</scope>
    <source>
        <strain evidence="3">MM415A00525</strain>
        <strain evidence="2">MM415B00946</strain>
        <strain evidence="1">TM448A02201</strain>
        <strain evidence="4">TM448B00765</strain>
    </source>
</reference>
<accession>A0A6H1ZVS2</accession>
<organism evidence="1">
    <name type="scientific">viral metagenome</name>
    <dbReference type="NCBI Taxonomy" id="1070528"/>
    <lineage>
        <taxon>unclassified sequences</taxon>
        <taxon>metagenomes</taxon>
        <taxon>organismal metagenomes</taxon>
    </lineage>
</organism>
<protein>
    <submittedName>
        <fullName evidence="1">Uncharacterized protein</fullName>
    </submittedName>
</protein>
<sequence>MTKPKYDYVNSIQEAINMAVTENRVVRFISRWSNEEIKISGVDRKGCKLMKPDKESNDVAVVPPSVKNFDFDAVDTKIVIPKLDRGLKTWRA</sequence>
<dbReference type="EMBL" id="MT144655">
    <property type="protein sequence ID" value="QJH96535.1"/>
    <property type="molecule type" value="Genomic_DNA"/>
</dbReference>
<evidence type="ECO:0000313" key="2">
    <source>
        <dbReference type="EMBL" id="QJA61417.1"/>
    </source>
</evidence>
<dbReference type="EMBL" id="MT141441">
    <property type="protein sequence ID" value="QJA61417.1"/>
    <property type="molecule type" value="Genomic_DNA"/>
</dbReference>
<gene>
    <name evidence="3" type="ORF">MM415A00525_0044</name>
    <name evidence="2" type="ORF">MM415B00946_0010</name>
    <name evidence="1" type="ORF">TM448A02201_0008</name>
    <name evidence="4" type="ORF">TM448B00765_0007</name>
</gene>
<dbReference type="EMBL" id="MT144273">
    <property type="protein sequence ID" value="QJA51562.1"/>
    <property type="molecule type" value="Genomic_DNA"/>
</dbReference>
<evidence type="ECO:0000313" key="3">
    <source>
        <dbReference type="EMBL" id="QJA81541.1"/>
    </source>
</evidence>
<dbReference type="AlphaFoldDB" id="A0A6H1ZVS2"/>
<name>A0A6H1ZVS2_9ZZZZ</name>
<dbReference type="EMBL" id="MT142462">
    <property type="protein sequence ID" value="QJA81541.1"/>
    <property type="molecule type" value="Genomic_DNA"/>
</dbReference>
<evidence type="ECO:0000313" key="4">
    <source>
        <dbReference type="EMBL" id="QJH96535.1"/>
    </source>
</evidence>
<proteinExistence type="predicted"/>